<dbReference type="EMBL" id="JAAIIF010000008">
    <property type="protein sequence ID" value="NMM96076.1"/>
    <property type="molecule type" value="Genomic_DNA"/>
</dbReference>
<gene>
    <name evidence="1" type="ORF">G1C98_0812</name>
</gene>
<dbReference type="Pfam" id="PF13189">
    <property type="entry name" value="Cytidylate_kin2"/>
    <property type="match status" value="1"/>
</dbReference>
<sequence>MKHMVITIGCEYGAGGPEIGKMLAQALGIEYYDRDLVDKIVSDLDVDKELVEKADKATNVPYTFETTLGPRYANLTNRVISLQYQAMHKMAEKSSCVIIGRSANYLLQDRDDLVNIFIYAPEEERIRAVMEHQSVSEAKAREIIDYNDERNRSRHQYITGTNRGDRRQRDLLIDSSLLGWEKTCQYLLLLVEMLNE</sequence>
<dbReference type="Gene3D" id="3.40.50.300">
    <property type="entry name" value="P-loop containing nucleotide triphosphate hydrolases"/>
    <property type="match status" value="1"/>
</dbReference>
<protein>
    <submittedName>
        <fullName evidence="1">Cytidylate kinase</fullName>
    </submittedName>
</protein>
<comment type="caution">
    <text evidence="1">The sequence shown here is derived from an EMBL/GenBank/DDBJ whole genome shotgun (WGS) entry which is preliminary data.</text>
</comment>
<proteinExistence type="predicted"/>
<evidence type="ECO:0000313" key="1">
    <source>
        <dbReference type="EMBL" id="NMM96076.1"/>
    </source>
</evidence>
<dbReference type="AlphaFoldDB" id="A0A7Y0HUE8"/>
<accession>A0A7Y0HUE8</accession>
<dbReference type="InterPro" id="IPR027417">
    <property type="entry name" value="P-loop_NTPase"/>
</dbReference>
<keyword evidence="2" id="KW-1185">Reference proteome</keyword>
<dbReference type="GO" id="GO:0016301">
    <property type="term" value="F:kinase activity"/>
    <property type="evidence" value="ECO:0007669"/>
    <property type="project" value="UniProtKB-KW"/>
</dbReference>
<name>A0A7Y0HUE8_9BIFI</name>
<organism evidence="1 2">
    <name type="scientific">Bifidobacterium erythrocebi</name>
    <dbReference type="NCBI Taxonomy" id="2675325"/>
    <lineage>
        <taxon>Bacteria</taxon>
        <taxon>Bacillati</taxon>
        <taxon>Actinomycetota</taxon>
        <taxon>Actinomycetes</taxon>
        <taxon>Bifidobacteriales</taxon>
        <taxon>Bifidobacteriaceae</taxon>
        <taxon>Bifidobacterium</taxon>
    </lineage>
</organism>
<reference evidence="1 2" key="1">
    <citation type="submission" date="2020-02" db="EMBL/GenBank/DDBJ databases">
        <title>Characterization of phylogenetic diversity of novel bifidobacterial species isolated in Czech ZOOs.</title>
        <authorList>
            <person name="Lugli G.A."/>
            <person name="Vera N.B."/>
            <person name="Ventura M."/>
        </authorList>
    </citation>
    <scope>NUCLEOTIDE SEQUENCE [LARGE SCALE GENOMIC DNA]</scope>
    <source>
        <strain evidence="1 2">DSM 109960</strain>
    </source>
</reference>
<evidence type="ECO:0000313" key="2">
    <source>
        <dbReference type="Proteomes" id="UP000529710"/>
    </source>
</evidence>
<dbReference type="Proteomes" id="UP000529710">
    <property type="component" value="Unassembled WGS sequence"/>
</dbReference>
<keyword evidence="1" id="KW-0418">Kinase</keyword>
<dbReference type="SUPFAM" id="SSF52540">
    <property type="entry name" value="P-loop containing nucleoside triphosphate hydrolases"/>
    <property type="match status" value="1"/>
</dbReference>
<keyword evidence="1" id="KW-0808">Transferase</keyword>
<dbReference type="RefSeq" id="WP_169079526.1">
    <property type="nucleotide sequence ID" value="NZ_JAAIIF010000008.1"/>
</dbReference>